<sequence>MKVPTAIFSGGEDWVADPDDVSFILDNVQSLVYQKFIPDYNHIDFIWAMDANQFVYADLLNVMEKYHPP</sequence>
<feature type="non-terminal residue" evidence="2">
    <location>
        <position position="1"/>
    </location>
</feature>
<gene>
    <name evidence="2" type="ORF">BYL167_LOCUS74111</name>
    <name evidence="1" type="ORF">GIL414_LOCUS20964</name>
    <name evidence="3" type="ORF">SMN809_LOCUS83374</name>
</gene>
<organism evidence="2 4">
    <name type="scientific">Rotaria magnacalcarata</name>
    <dbReference type="NCBI Taxonomy" id="392030"/>
    <lineage>
        <taxon>Eukaryota</taxon>
        <taxon>Metazoa</taxon>
        <taxon>Spiralia</taxon>
        <taxon>Gnathifera</taxon>
        <taxon>Rotifera</taxon>
        <taxon>Eurotatoria</taxon>
        <taxon>Bdelloidea</taxon>
        <taxon>Philodinida</taxon>
        <taxon>Philodinidae</taxon>
        <taxon>Rotaria</taxon>
    </lineage>
</organism>
<evidence type="ECO:0000313" key="4">
    <source>
        <dbReference type="Proteomes" id="UP000681967"/>
    </source>
</evidence>
<dbReference type="Gene3D" id="3.40.50.1820">
    <property type="entry name" value="alpha/beta hydrolase"/>
    <property type="match status" value="1"/>
</dbReference>
<evidence type="ECO:0000313" key="3">
    <source>
        <dbReference type="EMBL" id="CAF5223526.1"/>
    </source>
</evidence>
<name>A0A8S3G8R8_9BILA</name>
<comment type="caution">
    <text evidence="2">The sequence shown here is derived from an EMBL/GenBank/DDBJ whole genome shotgun (WGS) entry which is preliminary data.</text>
</comment>
<dbReference type="Proteomes" id="UP000676336">
    <property type="component" value="Unassembled WGS sequence"/>
</dbReference>
<dbReference type="EMBL" id="CAJOBJ010016042">
    <property type="protein sequence ID" value="CAF4185165.1"/>
    <property type="molecule type" value="Genomic_DNA"/>
</dbReference>
<protein>
    <submittedName>
        <fullName evidence="2">Uncharacterized protein</fullName>
    </submittedName>
</protein>
<proteinExistence type="predicted"/>
<feature type="non-terminal residue" evidence="2">
    <location>
        <position position="69"/>
    </location>
</feature>
<dbReference type="SUPFAM" id="SSF53474">
    <property type="entry name" value="alpha/beta-Hydrolases"/>
    <property type="match status" value="1"/>
</dbReference>
<accession>A0A8S3G8R8</accession>
<dbReference type="InterPro" id="IPR029058">
    <property type="entry name" value="AB_hydrolase_fold"/>
</dbReference>
<reference evidence="2" key="1">
    <citation type="submission" date="2021-02" db="EMBL/GenBank/DDBJ databases">
        <authorList>
            <person name="Nowell W R."/>
        </authorList>
    </citation>
    <scope>NUCLEOTIDE SEQUENCE</scope>
</reference>
<dbReference type="EMBL" id="CAJOBI010355216">
    <property type="protein sequence ID" value="CAF5223526.1"/>
    <property type="molecule type" value="Genomic_DNA"/>
</dbReference>
<dbReference type="AlphaFoldDB" id="A0A8S3G8R8"/>
<dbReference type="EMBL" id="CAJOBH010264151">
    <property type="protein sequence ID" value="CAF5159229.1"/>
    <property type="molecule type" value="Genomic_DNA"/>
</dbReference>
<evidence type="ECO:0000313" key="1">
    <source>
        <dbReference type="EMBL" id="CAF4185165.1"/>
    </source>
</evidence>
<evidence type="ECO:0000313" key="2">
    <source>
        <dbReference type="EMBL" id="CAF5159229.1"/>
    </source>
</evidence>
<dbReference type="Proteomes" id="UP000681967">
    <property type="component" value="Unassembled WGS sequence"/>
</dbReference>
<dbReference type="Proteomes" id="UP000681720">
    <property type="component" value="Unassembled WGS sequence"/>
</dbReference>
<dbReference type="PANTHER" id="PTHR11005">
    <property type="entry name" value="LYSOSOMAL ACID LIPASE-RELATED"/>
    <property type="match status" value="1"/>
</dbReference>